<protein>
    <submittedName>
        <fullName evidence="2">Uncharacterized protein</fullName>
    </submittedName>
</protein>
<accession>A0ABR3XEX3</accession>
<dbReference type="EMBL" id="JAVDPF010000020">
    <property type="protein sequence ID" value="KAL1874184.1"/>
    <property type="molecule type" value="Genomic_DNA"/>
</dbReference>
<evidence type="ECO:0000256" key="1">
    <source>
        <dbReference type="ARBA" id="ARBA00022679"/>
    </source>
</evidence>
<gene>
    <name evidence="2" type="ORF">Plec18167_006121</name>
</gene>
<dbReference type="PANTHER" id="PTHR31642">
    <property type="entry name" value="TRICHOTHECENE 3-O-ACETYLTRANSFERASE"/>
    <property type="match status" value="1"/>
</dbReference>
<dbReference type="PANTHER" id="PTHR31642:SF270">
    <property type="entry name" value="O-ACYLTRANSFERASE AUSQ"/>
    <property type="match status" value="1"/>
</dbReference>
<comment type="caution">
    <text evidence="2">The sequence shown here is derived from an EMBL/GenBank/DDBJ whole genome shotgun (WGS) entry which is preliminary data.</text>
</comment>
<name>A0ABR3XEX3_9EURO</name>
<evidence type="ECO:0000313" key="2">
    <source>
        <dbReference type="EMBL" id="KAL1874184.1"/>
    </source>
</evidence>
<evidence type="ECO:0000313" key="3">
    <source>
        <dbReference type="Proteomes" id="UP001583193"/>
    </source>
</evidence>
<dbReference type="Gene3D" id="3.30.559.10">
    <property type="entry name" value="Chloramphenicol acetyltransferase-like domain"/>
    <property type="match status" value="2"/>
</dbReference>
<reference evidence="2 3" key="1">
    <citation type="journal article" date="2024" name="IMA Fungus">
        <title>IMA Genome - F19 : A genome assembly and annotation guide to empower mycologists, including annotated draft genome sequences of Ceratocystis pirilliformis, Diaporthe australafricana, Fusarium ophioides, Paecilomyces lecythidis, and Sporothrix stenoceras.</title>
        <authorList>
            <person name="Aylward J."/>
            <person name="Wilson A.M."/>
            <person name="Visagie C.M."/>
            <person name="Spraker J."/>
            <person name="Barnes I."/>
            <person name="Buitendag C."/>
            <person name="Ceriani C."/>
            <person name="Del Mar Angel L."/>
            <person name="du Plessis D."/>
            <person name="Fuchs T."/>
            <person name="Gasser K."/>
            <person name="Kramer D."/>
            <person name="Li W."/>
            <person name="Munsamy K."/>
            <person name="Piso A."/>
            <person name="Price J.L."/>
            <person name="Sonnekus B."/>
            <person name="Thomas C."/>
            <person name="van der Nest A."/>
            <person name="van Dijk A."/>
            <person name="van Heerden A."/>
            <person name="van Vuuren N."/>
            <person name="Yilmaz N."/>
            <person name="Duong T.A."/>
            <person name="van der Merwe N.A."/>
            <person name="Wingfield M.J."/>
            <person name="Wingfield B.D."/>
        </authorList>
    </citation>
    <scope>NUCLEOTIDE SEQUENCE [LARGE SCALE GENOMIC DNA]</scope>
    <source>
        <strain evidence="2 3">CMW 18167</strain>
    </source>
</reference>
<sequence length="458" mass="50627">MSSAPDLLGLSPLDHIPAKLFLPYILYFSTADPQTAIHDIQKGINKLISQLPWLAGDVILHSEPEGAQNRMHIAPSRSSTSRVPMLQVKYFGRDEDLHTHPVHYYVPLPTFIQASKQRPVIRFQANVFPTKVALAMSFWHSVFDGIGAGIILEATSECCKTANDDTETPIAQTIAQTHTELREKVSAFPSKCQVRLDHTVELGKPIFDPRISSEQWNAIESAAASAVETKRHTFSPEKVAEVKELCTQLLPQLQSSHAWISSNDIITATLVICVDRTLNPERADKTKSADFLMAVDMRSRAGLPETYLGNSIFPVHDNIYFKETAWQTGADADLLHLTQLALRIRTKLAHMDETVAYSASAAVAEHEDWTKIEAKPAGIIVTSWRGLKTFSLDFGAGLGRIEDFEPGLALVPGGCILLPSRVSPENRGSTPPWEVCITMKRGDSKALVQDQLFSRILS</sequence>
<organism evidence="2 3">
    <name type="scientific">Paecilomyces lecythidis</name>
    <dbReference type="NCBI Taxonomy" id="3004212"/>
    <lineage>
        <taxon>Eukaryota</taxon>
        <taxon>Fungi</taxon>
        <taxon>Dikarya</taxon>
        <taxon>Ascomycota</taxon>
        <taxon>Pezizomycotina</taxon>
        <taxon>Eurotiomycetes</taxon>
        <taxon>Eurotiomycetidae</taxon>
        <taxon>Eurotiales</taxon>
        <taxon>Thermoascaceae</taxon>
        <taxon>Paecilomyces</taxon>
    </lineage>
</organism>
<keyword evidence="3" id="KW-1185">Reference proteome</keyword>
<dbReference type="InterPro" id="IPR050317">
    <property type="entry name" value="Plant_Fungal_Acyltransferase"/>
</dbReference>
<dbReference type="Pfam" id="PF02458">
    <property type="entry name" value="Transferase"/>
    <property type="match status" value="1"/>
</dbReference>
<proteinExistence type="predicted"/>
<dbReference type="Proteomes" id="UP001583193">
    <property type="component" value="Unassembled WGS sequence"/>
</dbReference>
<dbReference type="InterPro" id="IPR023213">
    <property type="entry name" value="CAT-like_dom_sf"/>
</dbReference>
<keyword evidence="1" id="KW-0808">Transferase</keyword>